<dbReference type="Gene3D" id="1.20.58.1630">
    <property type="entry name" value="Chaperone lipoprotein PulS/OutS"/>
    <property type="match status" value="1"/>
</dbReference>
<dbReference type="NCBIfam" id="TIGR01004">
    <property type="entry name" value="PulS_OutS"/>
    <property type="match status" value="1"/>
</dbReference>
<dbReference type="InterPro" id="IPR019114">
    <property type="entry name" value="Chap_lipoprot_PulS/OutS-like"/>
</dbReference>
<reference evidence="2" key="1">
    <citation type="submission" date="2023-07" db="EMBL/GenBank/DDBJ databases">
        <title>Structural and functional analysis of rice phyllospheric bacteria for their antimicrobial properties and defense elicitation against blast disease.</title>
        <authorList>
            <person name="Sahu K.P."/>
            <person name="Asharani P."/>
            <person name="Kumar M."/>
            <person name="Reddy B."/>
            <person name="Kumar A."/>
        </authorList>
    </citation>
    <scope>NUCLEOTIDE SEQUENCE [LARGE SCALE GENOMIC DNA]</scope>
    <source>
        <strain evidence="2">OsEp_Plm_30P10</strain>
    </source>
</reference>
<evidence type="ECO:0000313" key="2">
    <source>
        <dbReference type="Proteomes" id="UP001288620"/>
    </source>
</evidence>
<comment type="caution">
    <text evidence="1">The sequence shown here is derived from an EMBL/GenBank/DDBJ whole genome shotgun (WGS) entry which is preliminary data.</text>
</comment>
<dbReference type="InterPro" id="IPR005699">
    <property type="entry name" value="Chap_lipoprot_PulS/OutS"/>
</dbReference>
<dbReference type="Pfam" id="PF09691">
    <property type="entry name" value="T2SS_PulS_OutS"/>
    <property type="match status" value="1"/>
</dbReference>
<name>A0ABU5LC91_9GAMM</name>
<dbReference type="PROSITE" id="PS51257">
    <property type="entry name" value="PROKAR_LIPOPROTEIN"/>
    <property type="match status" value="1"/>
</dbReference>
<evidence type="ECO:0000313" key="1">
    <source>
        <dbReference type="EMBL" id="MDZ7277547.1"/>
    </source>
</evidence>
<proteinExistence type="predicted"/>
<keyword evidence="2" id="KW-1185">Reference proteome</keyword>
<organism evidence="1 2">
    <name type="scientific">Pantoea eucrina</name>
    <dbReference type="NCBI Taxonomy" id="472693"/>
    <lineage>
        <taxon>Bacteria</taxon>
        <taxon>Pseudomonadati</taxon>
        <taxon>Pseudomonadota</taxon>
        <taxon>Gammaproteobacteria</taxon>
        <taxon>Enterobacterales</taxon>
        <taxon>Erwiniaceae</taxon>
        <taxon>Pantoea</taxon>
    </lineage>
</organism>
<dbReference type="RefSeq" id="WP_322541643.1">
    <property type="nucleotide sequence ID" value="NZ_JAOBTT010000001.1"/>
</dbReference>
<accession>A0ABU5LC91</accession>
<dbReference type="EMBL" id="JAOBTT010000001">
    <property type="protein sequence ID" value="MDZ7277547.1"/>
    <property type="molecule type" value="Genomic_DNA"/>
</dbReference>
<sequence>MLLCHKIKATVILCSLTLSGCETPRHDFPDSHTQRQQLAALIASANWLRDRCHRLDIPAQPKIIAHALAQAREKGWEMKNIKPQKLQQDIQTRYQAISDDEMTTVNKCGALNRASAPFLQGINR</sequence>
<dbReference type="InterPro" id="IPR038432">
    <property type="entry name" value="PulS/OutS-like_sf"/>
</dbReference>
<protein>
    <submittedName>
        <fullName evidence="1">Type II secretion system pilot lipoprotein GspS</fullName>
    </submittedName>
</protein>
<gene>
    <name evidence="1" type="primary">gspS</name>
    <name evidence="1" type="ORF">N4G40_04520</name>
</gene>
<dbReference type="Proteomes" id="UP001288620">
    <property type="component" value="Unassembled WGS sequence"/>
</dbReference>
<keyword evidence="1" id="KW-0449">Lipoprotein</keyword>